<evidence type="ECO:0000313" key="4">
    <source>
        <dbReference type="Proteomes" id="UP001152797"/>
    </source>
</evidence>
<dbReference type="Proteomes" id="UP001152797">
    <property type="component" value="Unassembled WGS sequence"/>
</dbReference>
<reference evidence="3 4" key="2">
    <citation type="submission" date="2024-05" db="EMBL/GenBank/DDBJ databases">
        <authorList>
            <person name="Chen Y."/>
            <person name="Shah S."/>
            <person name="Dougan E. K."/>
            <person name="Thang M."/>
            <person name="Chan C."/>
        </authorList>
    </citation>
    <scope>NUCLEOTIDE SEQUENCE [LARGE SCALE GENOMIC DNA]</scope>
</reference>
<feature type="region of interest" description="Disordered" evidence="1">
    <location>
        <begin position="73"/>
        <end position="93"/>
    </location>
</feature>
<proteinExistence type="predicted"/>
<dbReference type="EMBL" id="CAMXCT030001394">
    <property type="protein sequence ID" value="CAL4776991.1"/>
    <property type="molecule type" value="Genomic_DNA"/>
</dbReference>
<keyword evidence="4" id="KW-1185">Reference proteome</keyword>
<accession>A0A9P1CDL2</accession>
<organism evidence="2">
    <name type="scientific">Cladocopium goreaui</name>
    <dbReference type="NCBI Taxonomy" id="2562237"/>
    <lineage>
        <taxon>Eukaryota</taxon>
        <taxon>Sar</taxon>
        <taxon>Alveolata</taxon>
        <taxon>Dinophyceae</taxon>
        <taxon>Suessiales</taxon>
        <taxon>Symbiodiniaceae</taxon>
        <taxon>Cladocopium</taxon>
    </lineage>
</organism>
<comment type="caution">
    <text evidence="2">The sequence shown here is derived from an EMBL/GenBank/DDBJ whole genome shotgun (WGS) entry which is preliminary data.</text>
</comment>
<gene>
    <name evidence="2" type="ORF">C1SCF055_LOCUS16734</name>
</gene>
<dbReference type="EMBL" id="CAMXCT010001394">
    <property type="protein sequence ID" value="CAI3989679.1"/>
    <property type="molecule type" value="Genomic_DNA"/>
</dbReference>
<feature type="compositionally biased region" description="Polar residues" evidence="1">
    <location>
        <begin position="81"/>
        <end position="93"/>
    </location>
</feature>
<feature type="region of interest" description="Disordered" evidence="1">
    <location>
        <begin position="1"/>
        <end position="27"/>
    </location>
</feature>
<sequence length="93" mass="10052">MRCCCWPRNSDDSSDDSSSEENQELQVDYDSLYFPPQEMQGRLIVPTAAPAGRSPNLAPSPLPEVVNSLKSLTATPKVMTPLTNTSRPSQGAA</sequence>
<feature type="compositionally biased region" description="Acidic residues" evidence="1">
    <location>
        <begin position="12"/>
        <end position="23"/>
    </location>
</feature>
<dbReference type="EMBL" id="CAMXCT020001394">
    <property type="protein sequence ID" value="CAL1143054.1"/>
    <property type="molecule type" value="Genomic_DNA"/>
</dbReference>
<evidence type="ECO:0000313" key="3">
    <source>
        <dbReference type="EMBL" id="CAL4776991.1"/>
    </source>
</evidence>
<evidence type="ECO:0000256" key="1">
    <source>
        <dbReference type="SAM" id="MobiDB-lite"/>
    </source>
</evidence>
<protein>
    <submittedName>
        <fullName evidence="2">Uncharacterized protein</fullName>
    </submittedName>
</protein>
<reference evidence="2" key="1">
    <citation type="submission" date="2022-10" db="EMBL/GenBank/DDBJ databases">
        <authorList>
            <person name="Chen Y."/>
            <person name="Dougan E. K."/>
            <person name="Chan C."/>
            <person name="Rhodes N."/>
            <person name="Thang M."/>
        </authorList>
    </citation>
    <scope>NUCLEOTIDE SEQUENCE</scope>
</reference>
<evidence type="ECO:0000313" key="2">
    <source>
        <dbReference type="EMBL" id="CAI3989679.1"/>
    </source>
</evidence>
<name>A0A9P1CDL2_9DINO</name>
<dbReference type="AlphaFoldDB" id="A0A9P1CDL2"/>